<dbReference type="PROSITE" id="PS50271">
    <property type="entry name" value="ZF_UBP"/>
    <property type="match status" value="1"/>
</dbReference>
<sequence>MIRPCEGYVASTECAYCFRNKYNSQGLYLCMHCNFCTCLDHVNIHQEKTGHMHYLHILYTLRNKERDITAQDRVDMLLNNGTEEIVDLETKIYQFPGRQAVLSVPDEMMNCYFFLLDGEDNPDRTLLRRKPGMALPSPSNQSSIYDQLASSCEHVIEVLTGQPHTQQSRDSCFSSCASCDISNNLWLCLSCGHVGCGRAQAYGEMGGNGHALAHYNSNCDHCVALKLTSLSASVCEAYCYKCDLSVDAIFTVADMRSMLQTYLDTFFGHSIASLMTRTEGAGMSLKQQTERIDELVDRYGLAKSMQSSQLSLLGVLSGFRNTGNTCYASAVISCLRASGVLPRRTKELELEALHHFRICTASDPINCSVCQLYRLYVWGFRTINYTATDISTHGYLETDLPYFIMFSDPHVTPLIRLLTPDFAADENIGFQHDSADYLNSLLDFFRQNGLGPVRTVALPAARRELRCASCRGHVYKPEDRQEWGISLTCSLFDTVVECEVGTEVSMQDSLRSELAGYASTIDGLRCPLCSAINVHTEAPKVLLSSSYLAKNEDDFPEILIVKAIRQYFDVSKMRSYKLLTRLVDANELKINFLVSTRTDEDEEMCNTAAWDRAFSTLESGTPQLGTQRDQADNIDEQLSVMMDMMIADKETCVRALRQCSGDVRLAVDAILSNEVADDGQRERCQESLSPQTQTSTLSKDQVVEAVRSLRQEQKVDIEMNAAGVSCTERDKMNLTYKLVAFVLHRGTELDSGHYLAYVRVDLFSEADLAEMQLSRFVDRDKDWMVFNDEEVTLTQDPPIQMAYIYFYKKAHTQ</sequence>
<keyword evidence="10" id="KW-0862">Zinc</keyword>
<evidence type="ECO:0000256" key="1">
    <source>
        <dbReference type="ARBA" id="ARBA00000707"/>
    </source>
</evidence>
<dbReference type="GO" id="GO:0004843">
    <property type="term" value="F:cysteine-type deubiquitinase activity"/>
    <property type="evidence" value="ECO:0007669"/>
    <property type="project" value="UniProtKB-EC"/>
</dbReference>
<evidence type="ECO:0000259" key="12">
    <source>
        <dbReference type="PROSITE" id="PS50030"/>
    </source>
</evidence>
<dbReference type="InterPro" id="IPR018200">
    <property type="entry name" value="USP_CS"/>
</dbReference>
<dbReference type="Gene3D" id="3.90.70.10">
    <property type="entry name" value="Cysteine proteinases"/>
    <property type="match status" value="1"/>
</dbReference>
<dbReference type="Proteomes" id="UP000070089">
    <property type="component" value="Unassembled WGS sequence"/>
</dbReference>
<dbReference type="Gene3D" id="3.30.40.10">
    <property type="entry name" value="Zinc/RING finger domain, C3HC4 (zinc finger)"/>
    <property type="match status" value="2"/>
</dbReference>
<dbReference type="GO" id="GO:0005634">
    <property type="term" value="C:nucleus"/>
    <property type="evidence" value="ECO:0007669"/>
    <property type="project" value="TreeGrafter"/>
</dbReference>
<keyword evidence="4" id="KW-0645">Protease</keyword>
<dbReference type="GO" id="GO:0016579">
    <property type="term" value="P:protein deubiquitination"/>
    <property type="evidence" value="ECO:0007669"/>
    <property type="project" value="InterPro"/>
</dbReference>
<evidence type="ECO:0000256" key="9">
    <source>
        <dbReference type="ARBA" id="ARBA00022807"/>
    </source>
</evidence>
<organism evidence="15 16">
    <name type="scientific">Giardia duodenalis assemblage B</name>
    <dbReference type="NCBI Taxonomy" id="1394984"/>
    <lineage>
        <taxon>Eukaryota</taxon>
        <taxon>Metamonada</taxon>
        <taxon>Diplomonadida</taxon>
        <taxon>Hexamitidae</taxon>
        <taxon>Giardiinae</taxon>
        <taxon>Giardia</taxon>
    </lineage>
</organism>
<dbReference type="InterPro" id="IPR050164">
    <property type="entry name" value="Peptidase_C19"/>
</dbReference>
<dbReference type="AlphaFoldDB" id="A0A132NYD1"/>
<gene>
    <name evidence="15" type="ORF">QR46_0877</name>
</gene>
<keyword evidence="5" id="KW-0479">Metal-binding</keyword>
<evidence type="ECO:0000256" key="7">
    <source>
        <dbReference type="ARBA" id="ARBA00022786"/>
    </source>
</evidence>
<dbReference type="InterPro" id="IPR038765">
    <property type="entry name" value="Papain-like_cys_pep_sf"/>
</dbReference>
<dbReference type="VEuPathDB" id="GiardiaDB:QR46_0877"/>
<dbReference type="OrthoDB" id="361536at2759"/>
<dbReference type="InterPro" id="IPR015940">
    <property type="entry name" value="UBA"/>
</dbReference>
<accession>A0A132NYD1</accession>
<evidence type="ECO:0000259" key="13">
    <source>
        <dbReference type="PROSITE" id="PS50235"/>
    </source>
</evidence>
<dbReference type="Pfam" id="PF02148">
    <property type="entry name" value="zf-UBP"/>
    <property type="match status" value="1"/>
</dbReference>
<protein>
    <recommendedName>
        <fullName evidence="3">ubiquitinyl hydrolase 1</fullName>
        <ecNumber evidence="3">3.4.19.12</ecNumber>
    </recommendedName>
</protein>
<name>A0A132NYD1_GIAIN</name>
<comment type="similarity">
    <text evidence="2">Belongs to the peptidase C19 family.</text>
</comment>
<dbReference type="InterPro" id="IPR028889">
    <property type="entry name" value="USP"/>
</dbReference>
<dbReference type="Pfam" id="PF00443">
    <property type="entry name" value="UCH"/>
    <property type="match status" value="1"/>
</dbReference>
<dbReference type="EMBL" id="JXTI01000015">
    <property type="protein sequence ID" value="KWX15075.1"/>
    <property type="molecule type" value="Genomic_DNA"/>
</dbReference>
<evidence type="ECO:0000259" key="14">
    <source>
        <dbReference type="PROSITE" id="PS50271"/>
    </source>
</evidence>
<evidence type="ECO:0000256" key="11">
    <source>
        <dbReference type="PROSITE-ProRule" id="PRU00502"/>
    </source>
</evidence>
<dbReference type="PANTHER" id="PTHR24006:SF758">
    <property type="entry name" value="UBIQUITIN CARBOXYL-TERMINAL HYDROLASE 36"/>
    <property type="match status" value="1"/>
</dbReference>
<evidence type="ECO:0000256" key="8">
    <source>
        <dbReference type="ARBA" id="ARBA00022801"/>
    </source>
</evidence>
<reference evidence="15 16" key="1">
    <citation type="journal article" date="2015" name="Mol. Biochem. Parasitol.">
        <title>Identification of polymorphic genes for use in assemblage B genotyping assays through comparative genomics of multiple assemblage B Giardia duodenalis isolates.</title>
        <authorList>
            <person name="Wielinga C."/>
            <person name="Thompson R.C."/>
            <person name="Monis P."/>
            <person name="Ryan U."/>
        </authorList>
    </citation>
    <scope>NUCLEOTIDE SEQUENCE [LARGE SCALE GENOMIC DNA]</scope>
    <source>
        <strain evidence="15 16">BAH15c1</strain>
    </source>
</reference>
<dbReference type="GO" id="GO:0006508">
    <property type="term" value="P:proteolysis"/>
    <property type="evidence" value="ECO:0007669"/>
    <property type="project" value="UniProtKB-KW"/>
</dbReference>
<dbReference type="PROSITE" id="PS00973">
    <property type="entry name" value="USP_2"/>
    <property type="match status" value="1"/>
</dbReference>
<evidence type="ECO:0000256" key="6">
    <source>
        <dbReference type="ARBA" id="ARBA00022771"/>
    </source>
</evidence>
<feature type="domain" description="UBA" evidence="12">
    <location>
        <begin position="633"/>
        <end position="673"/>
    </location>
</feature>
<comment type="catalytic activity">
    <reaction evidence="1">
        <text>Thiol-dependent hydrolysis of ester, thioester, amide, peptide and isopeptide bonds formed by the C-terminal Gly of ubiquitin (a 76-residue protein attached to proteins as an intracellular targeting signal).</text>
        <dbReference type="EC" id="3.4.19.12"/>
    </reaction>
</comment>
<keyword evidence="8 15" id="KW-0378">Hydrolase</keyword>
<evidence type="ECO:0000313" key="15">
    <source>
        <dbReference type="EMBL" id="KWX15075.1"/>
    </source>
</evidence>
<dbReference type="SUPFAM" id="SSF46934">
    <property type="entry name" value="UBA-like"/>
    <property type="match status" value="1"/>
</dbReference>
<dbReference type="SUPFAM" id="SSF54001">
    <property type="entry name" value="Cysteine proteinases"/>
    <property type="match status" value="1"/>
</dbReference>
<dbReference type="SMART" id="SM00290">
    <property type="entry name" value="ZnF_UBP"/>
    <property type="match status" value="1"/>
</dbReference>
<dbReference type="PROSITE" id="PS50235">
    <property type="entry name" value="USP_3"/>
    <property type="match status" value="1"/>
</dbReference>
<dbReference type="SUPFAM" id="SSF57850">
    <property type="entry name" value="RING/U-box"/>
    <property type="match status" value="1"/>
</dbReference>
<dbReference type="Gene3D" id="1.10.8.10">
    <property type="entry name" value="DNA helicase RuvA subunit, C-terminal domain"/>
    <property type="match status" value="1"/>
</dbReference>
<evidence type="ECO:0000256" key="10">
    <source>
        <dbReference type="ARBA" id="ARBA00022833"/>
    </source>
</evidence>
<evidence type="ECO:0000256" key="5">
    <source>
        <dbReference type="ARBA" id="ARBA00022723"/>
    </source>
</evidence>
<dbReference type="EC" id="3.4.19.12" evidence="3"/>
<dbReference type="InterPro" id="IPR001394">
    <property type="entry name" value="Peptidase_C19_UCH"/>
</dbReference>
<dbReference type="InterPro" id="IPR001607">
    <property type="entry name" value="Znf_UBP"/>
</dbReference>
<dbReference type="InterPro" id="IPR041432">
    <property type="entry name" value="UBP13_Znf-UBP_var"/>
</dbReference>
<evidence type="ECO:0000256" key="3">
    <source>
        <dbReference type="ARBA" id="ARBA00012759"/>
    </source>
</evidence>
<dbReference type="Pfam" id="PF17807">
    <property type="entry name" value="zf-UBP_var"/>
    <property type="match status" value="1"/>
</dbReference>
<proteinExistence type="inferred from homology"/>
<dbReference type="InterPro" id="IPR009060">
    <property type="entry name" value="UBA-like_sf"/>
</dbReference>
<dbReference type="GO" id="GO:0005829">
    <property type="term" value="C:cytosol"/>
    <property type="evidence" value="ECO:0007669"/>
    <property type="project" value="TreeGrafter"/>
</dbReference>
<keyword evidence="7" id="KW-0833">Ubl conjugation pathway</keyword>
<evidence type="ECO:0000256" key="2">
    <source>
        <dbReference type="ARBA" id="ARBA00009085"/>
    </source>
</evidence>
<dbReference type="PANTHER" id="PTHR24006">
    <property type="entry name" value="UBIQUITIN CARBOXYL-TERMINAL HYDROLASE"/>
    <property type="match status" value="1"/>
</dbReference>
<keyword evidence="6 11" id="KW-0863">Zinc-finger</keyword>
<feature type="domain" description="UBP-type" evidence="14">
    <location>
        <begin position="150"/>
        <end position="269"/>
    </location>
</feature>
<evidence type="ECO:0000256" key="4">
    <source>
        <dbReference type="ARBA" id="ARBA00022670"/>
    </source>
</evidence>
<keyword evidence="9" id="KW-0788">Thiol protease</keyword>
<comment type="caution">
    <text evidence="15">The sequence shown here is derived from an EMBL/GenBank/DDBJ whole genome shotgun (WGS) entry which is preliminary data.</text>
</comment>
<dbReference type="InterPro" id="IPR013083">
    <property type="entry name" value="Znf_RING/FYVE/PHD"/>
</dbReference>
<feature type="domain" description="USP" evidence="13">
    <location>
        <begin position="317"/>
        <end position="810"/>
    </location>
</feature>
<evidence type="ECO:0000313" key="16">
    <source>
        <dbReference type="Proteomes" id="UP000070089"/>
    </source>
</evidence>
<dbReference type="GO" id="GO:0008270">
    <property type="term" value="F:zinc ion binding"/>
    <property type="evidence" value="ECO:0007669"/>
    <property type="project" value="UniProtKB-KW"/>
</dbReference>
<dbReference type="PROSITE" id="PS50030">
    <property type="entry name" value="UBA"/>
    <property type="match status" value="1"/>
</dbReference>